<keyword evidence="1" id="KW-0472">Membrane</keyword>
<dbReference type="OrthoDB" id="9793415at2"/>
<evidence type="ECO:0000313" key="3">
    <source>
        <dbReference type="Proteomes" id="UP000199017"/>
    </source>
</evidence>
<keyword evidence="1" id="KW-0812">Transmembrane</keyword>
<organism evidence="2 3">
    <name type="scientific">Alteribacillus bidgolensis</name>
    <dbReference type="NCBI Taxonomy" id="930129"/>
    <lineage>
        <taxon>Bacteria</taxon>
        <taxon>Bacillati</taxon>
        <taxon>Bacillota</taxon>
        <taxon>Bacilli</taxon>
        <taxon>Bacillales</taxon>
        <taxon>Bacillaceae</taxon>
        <taxon>Alteribacillus</taxon>
    </lineage>
</organism>
<name>A0A1G8CI48_9BACI</name>
<feature type="transmembrane region" description="Helical" evidence="1">
    <location>
        <begin position="31"/>
        <end position="55"/>
    </location>
</feature>
<feature type="transmembrane region" description="Helical" evidence="1">
    <location>
        <begin position="67"/>
        <end position="89"/>
    </location>
</feature>
<proteinExistence type="predicted"/>
<dbReference type="InterPro" id="IPR036259">
    <property type="entry name" value="MFS_trans_sf"/>
</dbReference>
<evidence type="ECO:0000313" key="2">
    <source>
        <dbReference type="EMBL" id="SDH44893.1"/>
    </source>
</evidence>
<keyword evidence="3" id="KW-1185">Reference proteome</keyword>
<reference evidence="2 3" key="1">
    <citation type="submission" date="2016-10" db="EMBL/GenBank/DDBJ databases">
        <authorList>
            <person name="de Groot N.N."/>
        </authorList>
    </citation>
    <scope>NUCLEOTIDE SEQUENCE [LARGE SCALE GENOMIC DNA]</scope>
    <source>
        <strain evidence="3">P4B,CCM 7963,CECT 7998,DSM 25260,IBRC-M 10614,KCTC 13821</strain>
    </source>
</reference>
<accession>A0A1G8CI48</accession>
<dbReference type="EMBL" id="FNDU01000001">
    <property type="protein sequence ID" value="SDH44893.1"/>
    <property type="molecule type" value="Genomic_DNA"/>
</dbReference>
<keyword evidence="1" id="KW-1133">Transmembrane helix</keyword>
<evidence type="ECO:0000256" key="1">
    <source>
        <dbReference type="SAM" id="Phobius"/>
    </source>
</evidence>
<dbReference type="SUPFAM" id="SSF103473">
    <property type="entry name" value="MFS general substrate transporter"/>
    <property type="match status" value="1"/>
</dbReference>
<feature type="transmembrane region" description="Helical" evidence="1">
    <location>
        <begin position="95"/>
        <end position="117"/>
    </location>
</feature>
<protein>
    <submittedName>
        <fullName evidence="2">MFS transporter, OFA family, oxalate/formate antiporter</fullName>
    </submittedName>
</protein>
<gene>
    <name evidence="2" type="ORF">SAMN05216352_101323</name>
</gene>
<dbReference type="Proteomes" id="UP000199017">
    <property type="component" value="Unassembled WGS sequence"/>
</dbReference>
<sequence length="156" mass="17395">MGFYLGRPNVIPFFTFQIAAYYILPDTTQALLFQILLFLIITCYGGGFASIPAHIEDLFGTKHLGAIHGYILTAWAAAGLVVPNVATWIRETTDSYALTLYIFGGLVVAAFIISLLVRIDIKQLKRAAKRHSGELTIYLLANTLFLVKKYRKTSYV</sequence>
<dbReference type="STRING" id="930129.SAMN05216352_101323"/>
<dbReference type="AlphaFoldDB" id="A0A1G8CI48"/>
<dbReference type="Gene3D" id="1.20.1250.20">
    <property type="entry name" value="MFS general substrate transporter like domains"/>
    <property type="match status" value="1"/>
</dbReference>